<evidence type="ECO:0008006" key="4">
    <source>
        <dbReference type="Google" id="ProtNLM"/>
    </source>
</evidence>
<keyword evidence="3" id="KW-1185">Reference proteome</keyword>
<feature type="chain" id="PRO_5045379928" description="Plug domain-containing protein" evidence="1">
    <location>
        <begin position="25"/>
        <end position="794"/>
    </location>
</feature>
<comment type="caution">
    <text evidence="2">The sequence shown here is derived from an EMBL/GenBank/DDBJ whole genome shotgun (WGS) entry which is preliminary data.</text>
</comment>
<protein>
    <recommendedName>
        <fullName evidence="4">Plug domain-containing protein</fullName>
    </recommendedName>
</protein>
<gene>
    <name evidence="2" type="ORF">ACFSRZ_06915</name>
</gene>
<name>A0ABW5LQJ6_9FLAO</name>
<dbReference type="EMBL" id="JBHULH010000003">
    <property type="protein sequence ID" value="MFD2567098.1"/>
    <property type="molecule type" value="Genomic_DNA"/>
</dbReference>
<organism evidence="2 3">
    <name type="scientific">Pseudotenacibaculum haliotis</name>
    <dbReference type="NCBI Taxonomy" id="1862138"/>
    <lineage>
        <taxon>Bacteria</taxon>
        <taxon>Pseudomonadati</taxon>
        <taxon>Bacteroidota</taxon>
        <taxon>Flavobacteriia</taxon>
        <taxon>Flavobacteriales</taxon>
        <taxon>Flavobacteriaceae</taxon>
        <taxon>Pseudotenacibaculum</taxon>
    </lineage>
</organism>
<evidence type="ECO:0000313" key="3">
    <source>
        <dbReference type="Proteomes" id="UP001597508"/>
    </source>
</evidence>
<proteinExistence type="predicted"/>
<evidence type="ECO:0000313" key="2">
    <source>
        <dbReference type="EMBL" id="MFD2567098.1"/>
    </source>
</evidence>
<reference evidence="3" key="1">
    <citation type="journal article" date="2019" name="Int. J. Syst. Evol. Microbiol.">
        <title>The Global Catalogue of Microorganisms (GCM) 10K type strain sequencing project: providing services to taxonomists for standard genome sequencing and annotation.</title>
        <authorList>
            <consortium name="The Broad Institute Genomics Platform"/>
            <consortium name="The Broad Institute Genome Sequencing Center for Infectious Disease"/>
            <person name="Wu L."/>
            <person name="Ma J."/>
        </authorList>
    </citation>
    <scope>NUCLEOTIDE SEQUENCE [LARGE SCALE GENOMIC DNA]</scope>
    <source>
        <strain evidence="3">KCTC 52127</strain>
    </source>
</reference>
<dbReference type="RefSeq" id="WP_379665807.1">
    <property type="nucleotide sequence ID" value="NZ_JBHULH010000003.1"/>
</dbReference>
<feature type="signal peptide" evidence="1">
    <location>
        <begin position="1"/>
        <end position="24"/>
    </location>
</feature>
<accession>A0ABW5LQJ6</accession>
<dbReference type="Proteomes" id="UP001597508">
    <property type="component" value="Unassembled WGS sequence"/>
</dbReference>
<evidence type="ECO:0000256" key="1">
    <source>
        <dbReference type="SAM" id="SignalP"/>
    </source>
</evidence>
<keyword evidence="1" id="KW-0732">Signal</keyword>
<sequence length="794" mass="89994">MKLIAYKRNLLFAFSFIFSLSTLAQTSQDKIINSYKDFVSSPREVAYAHLNKSTLIKNEMLGFTAYVFDKFTRQPSLVTKNLYCTVSDKDGKIIKSKLIEVNKGVSSNIFKIDSLFTSGKYTFRAYTNWMLNFDERNFYEHSFSVIDPDKQKEIVTTKKQRSFVIQALPEGGHLVEGVSNYLGVIVKDSNGFGLANASGAIVDGNNQTIKEFQLNQFGVAKVPLKPLEGQNYKVVVANNEQNIEKQITDIDPIGFNISILSYPKKIALLFRANQKSIPYVKGKEYILAIHNGSTVKTTSFQFGDNGQVVKALSHQNLYSGVNIFTVFDPEKNVPILERVYFNWKDVATANITDVNTTQVEDSLVVSLKVAQTIDPSKVQNLSVSILPKSTKSYRFNSNIFSQAYLNPYVKGFVENAGYYFANPNKKSKADLDNLLITQGWSSYDWNNIFSKIVINHRFESGIDVIANINEKKGDRFMVYPVEGSRPNVVQVRKNDKKFTHANIFPFEEDSYGVSILRKNGSTQKAAMYLQFYPSEVPDFTLNSYNTPLRDLSSITSLDTNPLIANWDIEDAEALNEVVVKSKYRRSSRIEKIRNKSWGNVHVFDDSDRRNIRSLSQYLSGRGFRIENSGGIGQYTIEDRNPLSPNATVPLFMINGIVTEDFNFLYYMRMDEIDYIDINRGGLGFGVRGGRTLIKIVTNPKLAFNNNNGGKSVSKYQYSLTFSAPKKFYKPIYSTKRSQFFRDYGVVDWVPEVNVDENGIASFKIPRSYNGSVNLYIEGIINGKELLSQTKTINR</sequence>